<feature type="domain" description="Plexin cytoplasmic RhoGTPase-binding" evidence="1">
    <location>
        <begin position="3"/>
        <end position="100"/>
    </location>
</feature>
<sequence length="123" mass="13846">AQTLNLVNPESEKGPEVPVKVLNCDAITQVKEKLLDAAYKNVPYSLRPRASDLDLAEWRPGRMARVILQDEDLTTKIENDWKRCNTLAHYQILDGSAVALVPKQLPTCHLAHLSLTRSLPSRY</sequence>
<dbReference type="GO" id="GO:0005886">
    <property type="term" value="C:plasma membrane"/>
    <property type="evidence" value="ECO:0007669"/>
    <property type="project" value="TreeGrafter"/>
</dbReference>
<dbReference type="Pfam" id="PF20170">
    <property type="entry name" value="Plexin_RBD"/>
    <property type="match status" value="1"/>
</dbReference>
<dbReference type="GO" id="GO:0030334">
    <property type="term" value="P:regulation of cell migration"/>
    <property type="evidence" value="ECO:0007669"/>
    <property type="project" value="TreeGrafter"/>
</dbReference>
<dbReference type="PANTHER" id="PTHR22625">
    <property type="entry name" value="PLEXIN"/>
    <property type="match status" value="1"/>
</dbReference>
<evidence type="ECO:0000313" key="2">
    <source>
        <dbReference type="Ensembl" id="ENSPMAP00000000962.1"/>
    </source>
</evidence>
<dbReference type="GeneTree" id="ENSGT01050000244850"/>
<dbReference type="InterPro" id="IPR046800">
    <property type="entry name" value="Plexin_RBD"/>
</dbReference>
<dbReference type="Gene3D" id="3.10.20.90">
    <property type="entry name" value="Phosphatidylinositol 3-kinase Catalytic Subunit, Chain A, domain 1"/>
    <property type="match status" value="1"/>
</dbReference>
<dbReference type="STRING" id="7757.ENSPMAP00000000962"/>
<dbReference type="InterPro" id="IPR031148">
    <property type="entry name" value="Plexin"/>
</dbReference>
<reference evidence="2" key="1">
    <citation type="submission" date="2025-08" db="UniProtKB">
        <authorList>
            <consortium name="Ensembl"/>
        </authorList>
    </citation>
    <scope>IDENTIFICATION</scope>
</reference>
<protein>
    <recommendedName>
        <fullName evidence="1">Plexin cytoplasmic RhoGTPase-binding domain-containing protein</fullName>
    </recommendedName>
</protein>
<dbReference type="Ensembl" id="ENSPMAT00000000966.1">
    <property type="protein sequence ID" value="ENSPMAP00000000962.1"/>
    <property type="gene ID" value="ENSPMAG00000000878.1"/>
</dbReference>
<dbReference type="OMA" id="CNTLAHY"/>
<dbReference type="AlphaFoldDB" id="S4R6Y2"/>
<evidence type="ECO:0000259" key="1">
    <source>
        <dbReference type="Pfam" id="PF20170"/>
    </source>
</evidence>
<reference evidence="2" key="2">
    <citation type="submission" date="2025-09" db="UniProtKB">
        <authorList>
            <consortium name="Ensembl"/>
        </authorList>
    </citation>
    <scope>IDENTIFICATION</scope>
</reference>
<name>S4R6Y2_PETMA</name>
<proteinExistence type="predicted"/>
<dbReference type="PANTHER" id="PTHR22625:SF70">
    <property type="entry name" value="PLEXIN A, ISOFORM A"/>
    <property type="match status" value="1"/>
</dbReference>
<dbReference type="GO" id="GO:0002116">
    <property type="term" value="C:semaphorin receptor complex"/>
    <property type="evidence" value="ECO:0007669"/>
    <property type="project" value="TreeGrafter"/>
</dbReference>
<organism evidence="2">
    <name type="scientific">Petromyzon marinus</name>
    <name type="common">Sea lamprey</name>
    <dbReference type="NCBI Taxonomy" id="7757"/>
    <lineage>
        <taxon>Eukaryota</taxon>
        <taxon>Metazoa</taxon>
        <taxon>Chordata</taxon>
        <taxon>Craniata</taxon>
        <taxon>Vertebrata</taxon>
        <taxon>Cyclostomata</taxon>
        <taxon>Hyperoartia</taxon>
        <taxon>Petromyzontiformes</taxon>
        <taxon>Petromyzontidae</taxon>
        <taxon>Petromyzon</taxon>
    </lineage>
</organism>
<dbReference type="HOGENOM" id="CLU_2020570_0_0_1"/>
<dbReference type="GO" id="GO:0017154">
    <property type="term" value="F:semaphorin receptor activity"/>
    <property type="evidence" value="ECO:0007669"/>
    <property type="project" value="InterPro"/>
</dbReference>
<accession>S4R6Y2</accession>